<dbReference type="SMART" id="SM00612">
    <property type="entry name" value="Kelch"/>
    <property type="match status" value="2"/>
</dbReference>
<dbReference type="Proteomes" id="UP000039865">
    <property type="component" value="Unassembled WGS sequence"/>
</dbReference>
<dbReference type="InterPro" id="IPR015915">
    <property type="entry name" value="Kelch-typ_b-propeller"/>
</dbReference>
<gene>
    <name evidence="4" type="primary">Contig9326.g9965</name>
    <name evidence="4" type="ORF">STYLEM_9316</name>
</gene>
<keyword evidence="5" id="KW-1185">Reference proteome</keyword>
<accession>A0A078ADK8</accession>
<evidence type="ECO:0000313" key="4">
    <source>
        <dbReference type="EMBL" id="CDW80319.1"/>
    </source>
</evidence>
<sequence>MELNLDNTCIFCDKSFNLEDRSPYFLPCNFHTSCKKCLNDAKNSKKPKISCPMDGTELELSQLKTLQKNAQIVNKLRQLEQSKKDNNDKWVQEIEVSQIEKDPEDNEENDQSNSAVLDISNLNISKRSKKKKKKKKKRSEQSMLQSMLQDPKQYLDQTNGLNPIVEESHEMTPAHTDTLSQRDPNFPSAIKGQQSPTHVQKMSSTNSLFQSQEIKLPLKNETNLRNNKIEPSLQQNIVTNNKQIEPRKSSEMIQGEGECKEHPGEEFRHLCLDHQKLLCPKCLMKHKQCEFQTSNEVFVFENKQRLRELIKDLNHGIQITQFQKSKIEIAYEEILNFKEHNIELIKFTFAQLAMELENRKQHLIFEVEQLVKDIEISLKTDQRIINEKEQKQTIWILQAKTIQGKIYEEYENVNKLEENLKKFSQINNTYQFFISSVYETPTQTFQINLDQMRYSIRQLGVFSHDKIAQNKPIIVNNQQNNLSAVSSARGRGKREERPRSQLDQQLQTSTITQQAFPSSQQQVAQIQKQQDRPVSSLKTTNKKLIWCKWGSYDAYKFDAKNDKWHPIEAKPNYPYLYFSSTVHLSNQRGALIIGGSDEDSNYYRRVLHFDRYQSFSEKNPMISKRAFFCSLHCQSTDQVFVFGGNEGSTDLNAVEVYDFQYNNWIGLPNMIEARNGASCVIFEKCQSIFIFGGANLDQGSLDTIEKFSIATQTWEVINVRLVRPMHDFVCHSIGKNRILILGQPDSIQNQNQNEDHQQSQRSMVQEVELQVIDLSYHLQNQCVIPKSLGQVYLPTFLDSAGFLYIFQGYLDSEPKLSVTNVQTLIQLNSKNFLELFDKKQQPLLQQ</sequence>
<dbReference type="SUPFAM" id="SSF57845">
    <property type="entry name" value="B-box zinc-binding domain"/>
    <property type="match status" value="1"/>
</dbReference>
<dbReference type="Gene3D" id="3.30.160.60">
    <property type="entry name" value="Classic Zinc Finger"/>
    <property type="match status" value="1"/>
</dbReference>
<dbReference type="Pfam" id="PF24681">
    <property type="entry name" value="Kelch_KLHDC2_KLHL20_DRC7"/>
    <property type="match status" value="1"/>
</dbReference>
<evidence type="ECO:0000313" key="5">
    <source>
        <dbReference type="Proteomes" id="UP000039865"/>
    </source>
</evidence>
<dbReference type="SUPFAM" id="SSF57850">
    <property type="entry name" value="RING/U-box"/>
    <property type="match status" value="1"/>
</dbReference>
<proteinExistence type="predicted"/>
<dbReference type="Gene3D" id="2.120.10.80">
    <property type="entry name" value="Kelch-type beta propeller"/>
    <property type="match status" value="1"/>
</dbReference>
<dbReference type="PANTHER" id="PTHR46344:SF27">
    <property type="entry name" value="KELCH REPEAT SUPERFAMILY PROTEIN"/>
    <property type="match status" value="1"/>
</dbReference>
<dbReference type="InParanoid" id="A0A078ADK8"/>
<dbReference type="InterPro" id="IPR013083">
    <property type="entry name" value="Znf_RING/FYVE/PHD"/>
</dbReference>
<feature type="region of interest" description="Disordered" evidence="3">
    <location>
        <begin position="98"/>
        <end position="148"/>
    </location>
</feature>
<dbReference type="Gene3D" id="3.30.40.10">
    <property type="entry name" value="Zinc/RING finger domain, C3HC4 (zinc finger)"/>
    <property type="match status" value="1"/>
</dbReference>
<dbReference type="EMBL" id="CCKQ01008857">
    <property type="protein sequence ID" value="CDW80319.1"/>
    <property type="molecule type" value="Genomic_DNA"/>
</dbReference>
<dbReference type="AlphaFoldDB" id="A0A078ADK8"/>
<feature type="region of interest" description="Disordered" evidence="3">
    <location>
        <begin position="479"/>
        <end position="505"/>
    </location>
</feature>
<keyword evidence="1" id="KW-0880">Kelch repeat</keyword>
<dbReference type="SUPFAM" id="SSF117281">
    <property type="entry name" value="Kelch motif"/>
    <property type="match status" value="1"/>
</dbReference>
<dbReference type="InterPro" id="IPR006652">
    <property type="entry name" value="Kelch_1"/>
</dbReference>
<evidence type="ECO:0000256" key="2">
    <source>
        <dbReference type="ARBA" id="ARBA00022737"/>
    </source>
</evidence>
<protein>
    <submittedName>
        <fullName evidence="4">Kelch motif family protein</fullName>
    </submittedName>
</protein>
<name>A0A078ADK8_STYLE</name>
<reference evidence="4 5" key="1">
    <citation type="submission" date="2014-06" db="EMBL/GenBank/DDBJ databases">
        <authorList>
            <person name="Swart Estienne"/>
        </authorList>
    </citation>
    <scope>NUCLEOTIDE SEQUENCE [LARGE SCALE GENOMIC DNA]</scope>
    <source>
        <strain evidence="4 5">130c</strain>
    </source>
</reference>
<dbReference type="OrthoDB" id="304846at2759"/>
<feature type="compositionally biased region" description="Polar residues" evidence="3">
    <location>
        <begin position="111"/>
        <end position="124"/>
    </location>
</feature>
<evidence type="ECO:0000256" key="3">
    <source>
        <dbReference type="SAM" id="MobiDB-lite"/>
    </source>
</evidence>
<feature type="compositionally biased region" description="Basic residues" evidence="3">
    <location>
        <begin position="126"/>
        <end position="138"/>
    </location>
</feature>
<dbReference type="CDD" id="cd19756">
    <property type="entry name" value="Bbox2"/>
    <property type="match status" value="1"/>
</dbReference>
<keyword evidence="2" id="KW-0677">Repeat</keyword>
<organism evidence="4 5">
    <name type="scientific">Stylonychia lemnae</name>
    <name type="common">Ciliate</name>
    <dbReference type="NCBI Taxonomy" id="5949"/>
    <lineage>
        <taxon>Eukaryota</taxon>
        <taxon>Sar</taxon>
        <taxon>Alveolata</taxon>
        <taxon>Ciliophora</taxon>
        <taxon>Intramacronucleata</taxon>
        <taxon>Spirotrichea</taxon>
        <taxon>Stichotrichia</taxon>
        <taxon>Sporadotrichida</taxon>
        <taxon>Oxytrichidae</taxon>
        <taxon>Stylonychinae</taxon>
        <taxon>Stylonychia</taxon>
    </lineage>
</organism>
<dbReference type="PANTHER" id="PTHR46344">
    <property type="entry name" value="OS02G0202900 PROTEIN"/>
    <property type="match status" value="1"/>
</dbReference>
<evidence type="ECO:0000256" key="1">
    <source>
        <dbReference type="ARBA" id="ARBA00022441"/>
    </source>
</evidence>